<dbReference type="Gene3D" id="3.30.1450.10">
    <property type="match status" value="1"/>
</dbReference>
<accession>A0A4R6DWK0</accession>
<reference evidence="5 6" key="1">
    <citation type="submission" date="2019-03" db="EMBL/GenBank/DDBJ databases">
        <title>Genomic Encyclopedia of Type Strains, Phase IV (KMG-IV): sequencing the most valuable type-strain genomes for metagenomic binning, comparative biology and taxonomic classification.</title>
        <authorList>
            <person name="Goeker M."/>
        </authorList>
    </citation>
    <scope>NUCLEOTIDE SEQUENCE [LARGE SCALE GENOMIC DNA]</scope>
    <source>
        <strain evidence="5 6">DSM 12121</strain>
    </source>
</reference>
<dbReference type="Proteomes" id="UP000295129">
    <property type="component" value="Unassembled WGS sequence"/>
</dbReference>
<evidence type="ECO:0000313" key="6">
    <source>
        <dbReference type="Proteomes" id="UP000295129"/>
    </source>
</evidence>
<evidence type="ECO:0000259" key="4">
    <source>
        <dbReference type="Pfam" id="PF04355"/>
    </source>
</evidence>
<keyword evidence="6" id="KW-1185">Reference proteome</keyword>
<evidence type="ECO:0000313" key="5">
    <source>
        <dbReference type="EMBL" id="TDN49676.1"/>
    </source>
</evidence>
<evidence type="ECO:0000256" key="1">
    <source>
        <dbReference type="ARBA" id="ARBA00022729"/>
    </source>
</evidence>
<dbReference type="AlphaFoldDB" id="A0A4R6DWK0"/>
<dbReference type="RefSeq" id="WP_133592523.1">
    <property type="nucleotide sequence ID" value="NZ_SNVV01000011.1"/>
</dbReference>
<dbReference type="OrthoDB" id="5297256at2"/>
<dbReference type="Pfam" id="PF04355">
    <property type="entry name" value="BamE"/>
    <property type="match status" value="1"/>
</dbReference>
<feature type="signal peptide" evidence="3">
    <location>
        <begin position="1"/>
        <end position="19"/>
    </location>
</feature>
<name>A0A4R6DWK0_9RHOO</name>
<dbReference type="InterPro" id="IPR037873">
    <property type="entry name" value="BamE-like"/>
</dbReference>
<keyword evidence="1 3" id="KW-0732">Signal</keyword>
<sequence length="161" mass="17906">MKRLLLILCSLLAAIGLPACDYFAVRDLKPGVSTVAEVRARLGEPQTVWPNADGTTTWEYSRQPQGAECYMATIGTDGVLLRLEQVLNEASFARVESGMSQDQVLRLLGRPASRQHFALKQETVWEWLVDRGDTDAPRYFTVSFGEDGLVRGSGRYSRPRG</sequence>
<dbReference type="GO" id="GO:0019867">
    <property type="term" value="C:outer membrane"/>
    <property type="evidence" value="ECO:0007669"/>
    <property type="project" value="InterPro"/>
</dbReference>
<gene>
    <name evidence="5" type="ORF">C7389_111155</name>
</gene>
<feature type="chain" id="PRO_5020840366" evidence="3">
    <location>
        <begin position="20"/>
        <end position="161"/>
    </location>
</feature>
<dbReference type="InterPro" id="IPR007450">
    <property type="entry name" value="BamE_dom"/>
</dbReference>
<evidence type="ECO:0000256" key="2">
    <source>
        <dbReference type="ARBA" id="ARBA00023136"/>
    </source>
</evidence>
<comment type="caution">
    <text evidence="5">The sequence shown here is derived from an EMBL/GenBank/DDBJ whole genome shotgun (WGS) entry which is preliminary data.</text>
</comment>
<protein>
    <submittedName>
        <fullName evidence="5">Beta-barrel assembly machine subunit BamE</fullName>
    </submittedName>
</protein>
<evidence type="ECO:0000256" key="3">
    <source>
        <dbReference type="SAM" id="SignalP"/>
    </source>
</evidence>
<dbReference type="EMBL" id="SNVV01000011">
    <property type="protein sequence ID" value="TDN49676.1"/>
    <property type="molecule type" value="Genomic_DNA"/>
</dbReference>
<proteinExistence type="predicted"/>
<keyword evidence="2" id="KW-0472">Membrane</keyword>
<feature type="domain" description="Outer membrane protein assembly factor BamE" evidence="4">
    <location>
        <begin position="86"/>
        <end position="153"/>
    </location>
</feature>
<organism evidence="5 6">
    <name type="scientific">Azoarcus indigens</name>
    <dbReference type="NCBI Taxonomy" id="29545"/>
    <lineage>
        <taxon>Bacteria</taxon>
        <taxon>Pseudomonadati</taxon>
        <taxon>Pseudomonadota</taxon>
        <taxon>Betaproteobacteria</taxon>
        <taxon>Rhodocyclales</taxon>
        <taxon>Zoogloeaceae</taxon>
        <taxon>Azoarcus</taxon>
    </lineage>
</organism>